<gene>
    <name evidence="2" type="ORF">M5K25_016866</name>
</gene>
<evidence type="ECO:0000313" key="3">
    <source>
        <dbReference type="Proteomes" id="UP001552299"/>
    </source>
</evidence>
<name>A0ABD0UKU7_DENTH</name>
<sequence>MKFVFFQISTKSKNFEKISTTSRRPLPGSGRMKIGEYLLILGDHTRIHDRAQDRPFMDKWPRGSVVAFIEDWGYGMAVRVGWLGGRRLAMKGAGKEGGLRWRKRGLRASGLKGWGREKGDRRFGVDGGEEPVVMGWKRVGDEEGEGGTKSPDSSGGCQVGQTESSESIRTTNMLEVRVTREDESSRGAQEAKEGGGLVAAESCHLDLDRHRRPERILKLRCT</sequence>
<feature type="region of interest" description="Disordered" evidence="1">
    <location>
        <begin position="140"/>
        <end position="202"/>
    </location>
</feature>
<dbReference type="EMBL" id="JANQDX010000013">
    <property type="protein sequence ID" value="KAL0913405.1"/>
    <property type="molecule type" value="Genomic_DNA"/>
</dbReference>
<organism evidence="2 3">
    <name type="scientific">Dendrobium thyrsiflorum</name>
    <name type="common">Pinecone-like raceme dendrobium</name>
    <name type="synonym">Orchid</name>
    <dbReference type="NCBI Taxonomy" id="117978"/>
    <lineage>
        <taxon>Eukaryota</taxon>
        <taxon>Viridiplantae</taxon>
        <taxon>Streptophyta</taxon>
        <taxon>Embryophyta</taxon>
        <taxon>Tracheophyta</taxon>
        <taxon>Spermatophyta</taxon>
        <taxon>Magnoliopsida</taxon>
        <taxon>Liliopsida</taxon>
        <taxon>Asparagales</taxon>
        <taxon>Orchidaceae</taxon>
        <taxon>Epidendroideae</taxon>
        <taxon>Malaxideae</taxon>
        <taxon>Dendrobiinae</taxon>
        <taxon>Dendrobium</taxon>
    </lineage>
</organism>
<comment type="caution">
    <text evidence="2">The sequence shown here is derived from an EMBL/GenBank/DDBJ whole genome shotgun (WGS) entry which is preliminary data.</text>
</comment>
<evidence type="ECO:0000256" key="1">
    <source>
        <dbReference type="SAM" id="MobiDB-lite"/>
    </source>
</evidence>
<reference evidence="2 3" key="1">
    <citation type="journal article" date="2024" name="Plant Biotechnol. J.">
        <title>Dendrobium thyrsiflorum genome and its molecular insights into genes involved in important horticultural traits.</title>
        <authorList>
            <person name="Chen B."/>
            <person name="Wang J.Y."/>
            <person name="Zheng P.J."/>
            <person name="Li K.L."/>
            <person name="Liang Y.M."/>
            <person name="Chen X.F."/>
            <person name="Zhang C."/>
            <person name="Zhao X."/>
            <person name="He X."/>
            <person name="Zhang G.Q."/>
            <person name="Liu Z.J."/>
            <person name="Xu Q."/>
        </authorList>
    </citation>
    <scope>NUCLEOTIDE SEQUENCE [LARGE SCALE GENOMIC DNA]</scope>
    <source>
        <strain evidence="2">GZMU011</strain>
    </source>
</reference>
<protein>
    <submittedName>
        <fullName evidence="2">Uncharacterized protein</fullName>
    </submittedName>
</protein>
<proteinExistence type="predicted"/>
<evidence type="ECO:0000313" key="2">
    <source>
        <dbReference type="EMBL" id="KAL0913405.1"/>
    </source>
</evidence>
<accession>A0ABD0UKU7</accession>
<feature type="compositionally biased region" description="Polar residues" evidence="1">
    <location>
        <begin position="150"/>
        <end position="173"/>
    </location>
</feature>
<dbReference type="Proteomes" id="UP001552299">
    <property type="component" value="Unassembled WGS sequence"/>
</dbReference>
<keyword evidence="3" id="KW-1185">Reference proteome</keyword>
<feature type="compositionally biased region" description="Basic and acidic residues" evidence="1">
    <location>
        <begin position="177"/>
        <end position="193"/>
    </location>
</feature>
<dbReference type="AlphaFoldDB" id="A0ABD0UKU7"/>